<dbReference type="GO" id="GO:0010468">
    <property type="term" value="P:regulation of gene expression"/>
    <property type="evidence" value="ECO:0007669"/>
    <property type="project" value="TreeGrafter"/>
</dbReference>
<keyword evidence="11" id="KW-0539">Nucleus</keyword>
<evidence type="ECO:0000256" key="10">
    <source>
        <dbReference type="ARBA" id="ARBA00023163"/>
    </source>
</evidence>
<feature type="region of interest" description="Disordered" evidence="13">
    <location>
        <begin position="77"/>
        <end position="116"/>
    </location>
</feature>
<dbReference type="FunFam" id="3.30.160.60:FF:001450">
    <property type="entry name" value="zinc finger protein 774"/>
    <property type="match status" value="1"/>
</dbReference>
<evidence type="ECO:0000259" key="14">
    <source>
        <dbReference type="PROSITE" id="PS50157"/>
    </source>
</evidence>
<dbReference type="GO" id="GO:0003677">
    <property type="term" value="F:DNA binding"/>
    <property type="evidence" value="ECO:0007669"/>
    <property type="project" value="UniProtKB-KW"/>
</dbReference>
<dbReference type="GO" id="GO:0008270">
    <property type="term" value="F:zinc ion binding"/>
    <property type="evidence" value="ECO:0007669"/>
    <property type="project" value="UniProtKB-KW"/>
</dbReference>
<dbReference type="InterPro" id="IPR050331">
    <property type="entry name" value="Zinc_finger"/>
</dbReference>
<keyword evidence="6 12" id="KW-0863">Zinc-finger</keyword>
<dbReference type="SMART" id="SM00355">
    <property type="entry name" value="ZnF_C2H2"/>
    <property type="match status" value="5"/>
</dbReference>
<name>A0A8C9QWX4_SCLFO</name>
<feature type="domain" description="C2H2-type" evidence="14">
    <location>
        <begin position="316"/>
        <end position="344"/>
    </location>
</feature>
<protein>
    <recommendedName>
        <fullName evidence="14">C2H2-type domain-containing protein</fullName>
    </recommendedName>
</protein>
<evidence type="ECO:0000256" key="13">
    <source>
        <dbReference type="SAM" id="MobiDB-lite"/>
    </source>
</evidence>
<keyword evidence="8" id="KW-0805">Transcription regulation</keyword>
<evidence type="ECO:0000256" key="11">
    <source>
        <dbReference type="ARBA" id="ARBA00023242"/>
    </source>
</evidence>
<feature type="domain" description="C2H2-type" evidence="14">
    <location>
        <begin position="288"/>
        <end position="315"/>
    </location>
</feature>
<dbReference type="Proteomes" id="UP000694397">
    <property type="component" value="Chromosome 8"/>
</dbReference>
<proteinExistence type="inferred from homology"/>
<dbReference type="PANTHER" id="PTHR16515:SF49">
    <property type="entry name" value="GASTRULA ZINC FINGER PROTEIN XLCGF49.1-LIKE-RELATED"/>
    <property type="match status" value="1"/>
</dbReference>
<dbReference type="PANTHER" id="PTHR16515">
    <property type="entry name" value="PR DOMAIN ZINC FINGER PROTEIN"/>
    <property type="match status" value="1"/>
</dbReference>
<comment type="subcellular location">
    <subcellularLocation>
        <location evidence="2">Nucleus</location>
    </subcellularLocation>
</comment>
<evidence type="ECO:0000256" key="7">
    <source>
        <dbReference type="ARBA" id="ARBA00022833"/>
    </source>
</evidence>
<keyword evidence="4" id="KW-0479">Metal-binding</keyword>
<sequence>MKKLQLLNEYLTERLMVTVRDILEVVGATVMEYREETARTHRENELLRRRLREAGLREPGGECECECEREAAGLDWNSLREQDTETTPLPESDWTAGRRKLTSGGPGFRPACRKNDQGQDAVELSDLFKIKIMSPAEVDSQPNVESGPFKTEPNGTNLSGADESGNLRSAEEPNVSEVVGECTSWTETQSTRGRLRQVRAKRSHSCPQCGKTFSHVSRLKIHLRIHTGEKPYSCTQCGKCFNNDGTLKNHQRVHTEVRLFSCVQCGMSFKDAYTCKKHQRVHTGARLYCCSLCGEQLNDAVCLQHHIRTHTEDTPYSCTLCGKHFTDVSKLNKHFRSGQKGTNYYLSKLLFLARQDGNVWQHLKKCDLENSSFCFRGQLM</sequence>
<keyword evidence="10" id="KW-0804">Transcription</keyword>
<dbReference type="Gene3D" id="3.30.160.60">
    <property type="entry name" value="Classic Zinc Finger"/>
    <property type="match status" value="5"/>
</dbReference>
<keyword evidence="16" id="KW-1185">Reference proteome</keyword>
<evidence type="ECO:0000256" key="1">
    <source>
        <dbReference type="ARBA" id="ARBA00003767"/>
    </source>
</evidence>
<reference evidence="15" key="2">
    <citation type="submission" date="2025-08" db="UniProtKB">
        <authorList>
            <consortium name="Ensembl"/>
        </authorList>
    </citation>
    <scope>IDENTIFICATION</scope>
</reference>
<feature type="domain" description="C2H2-type" evidence="14">
    <location>
        <begin position="204"/>
        <end position="231"/>
    </location>
</feature>
<keyword evidence="5" id="KW-0677">Repeat</keyword>
<reference evidence="15" key="3">
    <citation type="submission" date="2025-09" db="UniProtKB">
        <authorList>
            <consortium name="Ensembl"/>
        </authorList>
    </citation>
    <scope>IDENTIFICATION</scope>
</reference>
<reference evidence="15 16" key="1">
    <citation type="submission" date="2019-04" db="EMBL/GenBank/DDBJ databases">
        <authorList>
            <consortium name="Wellcome Sanger Institute Data Sharing"/>
        </authorList>
    </citation>
    <scope>NUCLEOTIDE SEQUENCE [LARGE SCALE GENOMIC DNA]</scope>
</reference>
<organism evidence="15 16">
    <name type="scientific">Scleropages formosus</name>
    <name type="common">Asian bonytongue</name>
    <name type="synonym">Osteoglossum formosum</name>
    <dbReference type="NCBI Taxonomy" id="113540"/>
    <lineage>
        <taxon>Eukaryota</taxon>
        <taxon>Metazoa</taxon>
        <taxon>Chordata</taxon>
        <taxon>Craniata</taxon>
        <taxon>Vertebrata</taxon>
        <taxon>Euteleostomi</taxon>
        <taxon>Actinopterygii</taxon>
        <taxon>Neopterygii</taxon>
        <taxon>Teleostei</taxon>
        <taxon>Osteoglossocephala</taxon>
        <taxon>Osteoglossomorpha</taxon>
        <taxon>Osteoglossiformes</taxon>
        <taxon>Osteoglossidae</taxon>
        <taxon>Scleropages</taxon>
    </lineage>
</organism>
<dbReference type="InterPro" id="IPR036236">
    <property type="entry name" value="Znf_C2H2_sf"/>
</dbReference>
<evidence type="ECO:0000256" key="2">
    <source>
        <dbReference type="ARBA" id="ARBA00004123"/>
    </source>
</evidence>
<dbReference type="GO" id="GO:0005634">
    <property type="term" value="C:nucleus"/>
    <property type="evidence" value="ECO:0007669"/>
    <property type="project" value="UniProtKB-SubCell"/>
</dbReference>
<dbReference type="PROSITE" id="PS00028">
    <property type="entry name" value="ZINC_FINGER_C2H2_1"/>
    <property type="match status" value="4"/>
</dbReference>
<accession>A0A8C9QWX4</accession>
<evidence type="ECO:0000313" key="15">
    <source>
        <dbReference type="Ensembl" id="ENSSFOP00015001674.2"/>
    </source>
</evidence>
<evidence type="ECO:0000256" key="3">
    <source>
        <dbReference type="ARBA" id="ARBA00006991"/>
    </source>
</evidence>
<evidence type="ECO:0000256" key="12">
    <source>
        <dbReference type="PROSITE-ProRule" id="PRU00042"/>
    </source>
</evidence>
<feature type="domain" description="C2H2-type" evidence="14">
    <location>
        <begin position="260"/>
        <end position="287"/>
    </location>
</feature>
<dbReference type="AlphaFoldDB" id="A0A8C9QWX4"/>
<feature type="region of interest" description="Disordered" evidence="13">
    <location>
        <begin position="136"/>
        <end position="173"/>
    </location>
</feature>
<dbReference type="FunFam" id="3.30.160.60:FF:000100">
    <property type="entry name" value="Zinc finger 45-like"/>
    <property type="match status" value="1"/>
</dbReference>
<dbReference type="GeneTree" id="ENSGT01150000286958"/>
<dbReference type="FunFam" id="3.30.160.60:FF:000966">
    <property type="entry name" value="ZFP90 zinc finger protein"/>
    <property type="match status" value="1"/>
</dbReference>
<evidence type="ECO:0000256" key="4">
    <source>
        <dbReference type="ARBA" id="ARBA00022723"/>
    </source>
</evidence>
<evidence type="ECO:0000313" key="16">
    <source>
        <dbReference type="Proteomes" id="UP000694397"/>
    </source>
</evidence>
<dbReference type="SUPFAM" id="SSF57667">
    <property type="entry name" value="beta-beta-alpha zinc fingers"/>
    <property type="match status" value="3"/>
</dbReference>
<evidence type="ECO:0000256" key="9">
    <source>
        <dbReference type="ARBA" id="ARBA00023125"/>
    </source>
</evidence>
<dbReference type="InterPro" id="IPR013087">
    <property type="entry name" value="Znf_C2H2_type"/>
</dbReference>
<evidence type="ECO:0000256" key="8">
    <source>
        <dbReference type="ARBA" id="ARBA00023015"/>
    </source>
</evidence>
<dbReference type="PROSITE" id="PS50157">
    <property type="entry name" value="ZINC_FINGER_C2H2_2"/>
    <property type="match status" value="5"/>
</dbReference>
<keyword evidence="7" id="KW-0862">Zinc</keyword>
<dbReference type="Ensembl" id="ENSSFOT00015001712.2">
    <property type="protein sequence ID" value="ENSSFOP00015001674.2"/>
    <property type="gene ID" value="ENSSFOG00015001144.2"/>
</dbReference>
<comment type="function">
    <text evidence="1">May be involved in transcriptional regulation.</text>
</comment>
<dbReference type="OrthoDB" id="9439903at2759"/>
<feature type="domain" description="C2H2-type" evidence="14">
    <location>
        <begin position="232"/>
        <end position="259"/>
    </location>
</feature>
<dbReference type="FunFam" id="3.30.160.60:FF:000065">
    <property type="entry name" value="B-cell CLL/lymphoma 6, member B"/>
    <property type="match status" value="1"/>
</dbReference>
<gene>
    <name evidence="15" type="primary">LOC108941531</name>
</gene>
<keyword evidence="9" id="KW-0238">DNA-binding</keyword>
<comment type="similarity">
    <text evidence="3">Belongs to the krueppel C2H2-type zinc-finger protein family.</text>
</comment>
<dbReference type="Pfam" id="PF00096">
    <property type="entry name" value="zf-C2H2"/>
    <property type="match status" value="4"/>
</dbReference>
<evidence type="ECO:0000256" key="6">
    <source>
        <dbReference type="ARBA" id="ARBA00022771"/>
    </source>
</evidence>
<evidence type="ECO:0000256" key="5">
    <source>
        <dbReference type="ARBA" id="ARBA00022737"/>
    </source>
</evidence>